<feature type="region of interest" description="Disordered" evidence="1">
    <location>
        <begin position="1"/>
        <end position="30"/>
    </location>
</feature>
<accession>A0ABN3V888</accession>
<evidence type="ECO:0000313" key="3">
    <source>
        <dbReference type="Proteomes" id="UP001500979"/>
    </source>
</evidence>
<evidence type="ECO:0000313" key="2">
    <source>
        <dbReference type="EMBL" id="GAA2778093.1"/>
    </source>
</evidence>
<feature type="compositionally biased region" description="Basic and acidic residues" evidence="1">
    <location>
        <begin position="13"/>
        <end position="30"/>
    </location>
</feature>
<name>A0ABN3V888_9PSEU</name>
<keyword evidence="3" id="KW-1185">Reference proteome</keyword>
<dbReference type="Proteomes" id="UP001500979">
    <property type="component" value="Unassembled WGS sequence"/>
</dbReference>
<protein>
    <submittedName>
        <fullName evidence="2">Uncharacterized protein</fullName>
    </submittedName>
</protein>
<sequence>MDADYLRQPASARAERAAADRPTAEHQRPDGVDDFTVAAVGKLTEALETVERARGHLYEFHQLIGAGAAALCEAVAALKECGQGELAYEIERELVGRNIVPGRWTFQVVEEFDDGYWTVFREHEQRARDLLLRGRRHVFEAEMKERERSVDEHGLPLPGHEATPD</sequence>
<reference evidence="2 3" key="1">
    <citation type="journal article" date="2019" name="Int. J. Syst. Evol. Microbiol.">
        <title>The Global Catalogue of Microorganisms (GCM) 10K type strain sequencing project: providing services to taxonomists for standard genome sequencing and annotation.</title>
        <authorList>
            <consortium name="The Broad Institute Genomics Platform"/>
            <consortium name="The Broad Institute Genome Sequencing Center for Infectious Disease"/>
            <person name="Wu L."/>
            <person name="Ma J."/>
        </authorList>
    </citation>
    <scope>NUCLEOTIDE SEQUENCE [LARGE SCALE GENOMIC DNA]</scope>
    <source>
        <strain evidence="2 3">JCM 9383</strain>
    </source>
</reference>
<feature type="region of interest" description="Disordered" evidence="1">
    <location>
        <begin position="146"/>
        <end position="165"/>
    </location>
</feature>
<dbReference type="RefSeq" id="WP_344678105.1">
    <property type="nucleotide sequence ID" value="NZ_BAAAUX010000005.1"/>
</dbReference>
<proteinExistence type="predicted"/>
<organism evidence="2 3">
    <name type="scientific">Saccharopolyspora taberi</name>
    <dbReference type="NCBI Taxonomy" id="60895"/>
    <lineage>
        <taxon>Bacteria</taxon>
        <taxon>Bacillati</taxon>
        <taxon>Actinomycetota</taxon>
        <taxon>Actinomycetes</taxon>
        <taxon>Pseudonocardiales</taxon>
        <taxon>Pseudonocardiaceae</taxon>
        <taxon>Saccharopolyspora</taxon>
    </lineage>
</organism>
<gene>
    <name evidence="2" type="ORF">GCM10010470_09100</name>
</gene>
<evidence type="ECO:0000256" key="1">
    <source>
        <dbReference type="SAM" id="MobiDB-lite"/>
    </source>
</evidence>
<comment type="caution">
    <text evidence="2">The sequence shown here is derived from an EMBL/GenBank/DDBJ whole genome shotgun (WGS) entry which is preliminary data.</text>
</comment>
<dbReference type="EMBL" id="BAAAUX010000005">
    <property type="protein sequence ID" value="GAA2778093.1"/>
    <property type="molecule type" value="Genomic_DNA"/>
</dbReference>